<dbReference type="Proteomes" id="UP000605986">
    <property type="component" value="Unassembled WGS sequence"/>
</dbReference>
<feature type="region of interest" description="Disordered" evidence="1">
    <location>
        <begin position="31"/>
        <end position="67"/>
    </location>
</feature>
<dbReference type="EMBL" id="JAADJG010000669">
    <property type="protein sequence ID" value="KAF4439941.1"/>
    <property type="molecule type" value="Genomic_DNA"/>
</dbReference>
<evidence type="ECO:0000256" key="2">
    <source>
        <dbReference type="SAM" id="SignalP"/>
    </source>
</evidence>
<feature type="compositionally biased region" description="Basic and acidic residues" evidence="1">
    <location>
        <begin position="57"/>
        <end position="67"/>
    </location>
</feature>
<feature type="chain" id="PRO_5034454947" evidence="2">
    <location>
        <begin position="26"/>
        <end position="327"/>
    </location>
</feature>
<dbReference type="OrthoDB" id="5054768at2759"/>
<evidence type="ECO:0000256" key="1">
    <source>
        <dbReference type="SAM" id="MobiDB-lite"/>
    </source>
</evidence>
<name>A0A8H4JXY8_9HYPO</name>
<sequence length="327" mass="35820">MAYLRTVRSQLLILTLLANALYVQARRGGGGGSDYDGGSSGGGGSSDGDSSDSGPSPEEKARSDPCRVEVGHTSPVWLHRWIGTYYNGTVEISVELDRCNGTCKKSERMVNWELTGVLSVLDPMHSAAGNKRPYIPRPKNPFIGVLYGWPKDTNQSELLAHRDDTFLPPPVNLAMETVSDFHYNEVMYGLDPADTVSRSNPTCRVQDVTSTDDGYEFECVYDGLGVYRATDSSQFTAPIPNSNGSNPLVVEPGNNTVLSGNFNPHSAEFQWRGPFHGFAGLFGQDSMRKSYTTDRNYISEDKAPYIGNFTVRFEVGSLIGVYLNTLL</sequence>
<evidence type="ECO:0000313" key="4">
    <source>
        <dbReference type="Proteomes" id="UP000605986"/>
    </source>
</evidence>
<dbReference type="AlphaFoldDB" id="A0A8H4JXY8"/>
<reference evidence="3" key="1">
    <citation type="submission" date="2020-01" db="EMBL/GenBank/DDBJ databases">
        <title>Identification and distribution of gene clusters putatively required for synthesis of sphingolipid metabolism inhibitors in phylogenetically diverse species of the filamentous fungus Fusarium.</title>
        <authorList>
            <person name="Kim H.-S."/>
            <person name="Busman M."/>
            <person name="Brown D.W."/>
            <person name="Divon H."/>
            <person name="Uhlig S."/>
            <person name="Proctor R.H."/>
        </authorList>
    </citation>
    <scope>NUCLEOTIDE SEQUENCE</scope>
    <source>
        <strain evidence="3">NRRL 53441</strain>
    </source>
</reference>
<proteinExistence type="predicted"/>
<organism evidence="3 4">
    <name type="scientific">Fusarium austroafricanum</name>
    <dbReference type="NCBI Taxonomy" id="2364996"/>
    <lineage>
        <taxon>Eukaryota</taxon>
        <taxon>Fungi</taxon>
        <taxon>Dikarya</taxon>
        <taxon>Ascomycota</taxon>
        <taxon>Pezizomycotina</taxon>
        <taxon>Sordariomycetes</taxon>
        <taxon>Hypocreomycetidae</taxon>
        <taxon>Hypocreales</taxon>
        <taxon>Nectriaceae</taxon>
        <taxon>Fusarium</taxon>
        <taxon>Fusarium concolor species complex</taxon>
    </lineage>
</organism>
<accession>A0A8H4JXY8</accession>
<keyword evidence="2" id="KW-0732">Signal</keyword>
<feature type="compositionally biased region" description="Gly residues" evidence="1">
    <location>
        <begin position="31"/>
        <end position="46"/>
    </location>
</feature>
<evidence type="ECO:0000313" key="3">
    <source>
        <dbReference type="EMBL" id="KAF4439941.1"/>
    </source>
</evidence>
<feature type="signal peptide" evidence="2">
    <location>
        <begin position="1"/>
        <end position="25"/>
    </location>
</feature>
<protein>
    <submittedName>
        <fullName evidence="3">Uncharacterized protein</fullName>
    </submittedName>
</protein>
<comment type="caution">
    <text evidence="3">The sequence shown here is derived from an EMBL/GenBank/DDBJ whole genome shotgun (WGS) entry which is preliminary data.</text>
</comment>
<gene>
    <name evidence="3" type="ORF">F53441_12416</name>
</gene>
<keyword evidence="4" id="KW-1185">Reference proteome</keyword>